<keyword evidence="1" id="KW-1133">Transmembrane helix</keyword>
<protein>
    <submittedName>
        <fullName evidence="2">Uncharacterized protein</fullName>
    </submittedName>
</protein>
<evidence type="ECO:0000313" key="2">
    <source>
        <dbReference type="EMBL" id="KAK6336462.1"/>
    </source>
</evidence>
<evidence type="ECO:0000256" key="1">
    <source>
        <dbReference type="SAM" id="Phobius"/>
    </source>
</evidence>
<reference evidence="2 3" key="1">
    <citation type="submission" date="2019-10" db="EMBL/GenBank/DDBJ databases">
        <authorList>
            <person name="Palmer J.M."/>
        </authorList>
    </citation>
    <scope>NUCLEOTIDE SEQUENCE [LARGE SCALE GENOMIC DNA]</scope>
    <source>
        <strain evidence="2 3">TWF696</strain>
    </source>
</reference>
<dbReference type="AlphaFoldDB" id="A0AAV9U6K0"/>
<proteinExistence type="predicted"/>
<sequence>MSGLTYRGLLTTAAAIKGSKWKIESPMEWEILDTEQAKSFIKTVPTKNGSTDREGNYFKILLVQPLDRSGNRDIERNELFDCPEILEAAWEANWIGSSFRYYIEMGVMGPIVSVEVGGSVNSGSALHTRVIAQTPKDTLPFVSIVVTRLNDGKQPGGVSWVCLVFADPDMDLDGSIANLSDFDIHILPHFMVLPTCLVQWQLEHTINELDYLKERIVAQDEKMNEKAPLTPLDTIKKLKEIRNQVFKSEKEHHVLRRRWLFQQDLTEKLLEHFQTIKMRKGFDDAVIYPRQLCYNVRIRSNQSSILQYDLDTALEKIKLQHAEIDRNINDMIALNSCIAADAARRDSSFMKTVTIFTLLFLPGTFVAALYSMSMFTWEADGSLVMSPHVGMYIVIATPLVLALFTIWAIWAIWGGRSRRNPDANLRLQKLSTK</sequence>
<gene>
    <name evidence="2" type="ORF">TWF696_002013</name>
</gene>
<name>A0AAV9U6K0_9PEZI</name>
<dbReference type="Proteomes" id="UP001375240">
    <property type="component" value="Unassembled WGS sequence"/>
</dbReference>
<keyword evidence="3" id="KW-1185">Reference proteome</keyword>
<feature type="transmembrane region" description="Helical" evidence="1">
    <location>
        <begin position="389"/>
        <end position="413"/>
    </location>
</feature>
<feature type="transmembrane region" description="Helical" evidence="1">
    <location>
        <begin position="353"/>
        <end position="377"/>
    </location>
</feature>
<keyword evidence="1" id="KW-0472">Membrane</keyword>
<evidence type="ECO:0000313" key="3">
    <source>
        <dbReference type="Proteomes" id="UP001375240"/>
    </source>
</evidence>
<comment type="caution">
    <text evidence="2">The sequence shown here is derived from an EMBL/GenBank/DDBJ whole genome shotgun (WGS) entry which is preliminary data.</text>
</comment>
<keyword evidence="1" id="KW-0812">Transmembrane</keyword>
<dbReference type="Gene3D" id="1.20.58.340">
    <property type="entry name" value="Magnesium transport protein CorA, transmembrane region"/>
    <property type="match status" value="1"/>
</dbReference>
<dbReference type="EMBL" id="JAVHNQ010000011">
    <property type="protein sequence ID" value="KAK6336462.1"/>
    <property type="molecule type" value="Genomic_DNA"/>
</dbReference>
<accession>A0AAV9U6K0</accession>
<organism evidence="2 3">
    <name type="scientific">Orbilia brochopaga</name>
    <dbReference type="NCBI Taxonomy" id="3140254"/>
    <lineage>
        <taxon>Eukaryota</taxon>
        <taxon>Fungi</taxon>
        <taxon>Dikarya</taxon>
        <taxon>Ascomycota</taxon>
        <taxon>Pezizomycotina</taxon>
        <taxon>Orbiliomycetes</taxon>
        <taxon>Orbiliales</taxon>
        <taxon>Orbiliaceae</taxon>
        <taxon>Orbilia</taxon>
    </lineage>
</organism>